<dbReference type="EMBL" id="WHWC01000008">
    <property type="protein sequence ID" value="KAG8377989.1"/>
    <property type="molecule type" value="Genomic_DNA"/>
</dbReference>
<evidence type="ECO:0000313" key="6">
    <source>
        <dbReference type="Proteomes" id="UP000826271"/>
    </source>
</evidence>
<protein>
    <submittedName>
        <fullName evidence="5">Uncharacterized protein</fullName>
    </submittedName>
</protein>
<evidence type="ECO:0000256" key="1">
    <source>
        <dbReference type="ARBA" id="ARBA00004586"/>
    </source>
</evidence>
<dbReference type="PANTHER" id="PTHR10869">
    <property type="entry name" value="PROLYL 4-HYDROXYLASE ALPHA SUBUNIT"/>
    <property type="match status" value="1"/>
</dbReference>
<keyword evidence="3" id="KW-0408">Iron</keyword>
<feature type="region of interest" description="Disordered" evidence="4">
    <location>
        <begin position="1"/>
        <end position="30"/>
    </location>
</feature>
<keyword evidence="6" id="KW-1185">Reference proteome</keyword>
<dbReference type="GO" id="GO:0005789">
    <property type="term" value="C:endoplasmic reticulum membrane"/>
    <property type="evidence" value="ECO:0007669"/>
    <property type="project" value="UniProtKB-SubCell"/>
</dbReference>
<feature type="compositionally biased region" description="Basic and acidic residues" evidence="4">
    <location>
        <begin position="21"/>
        <end position="30"/>
    </location>
</feature>
<dbReference type="GO" id="GO:0004656">
    <property type="term" value="F:procollagen-proline 4-dioxygenase activity"/>
    <property type="evidence" value="ECO:0007669"/>
    <property type="project" value="TreeGrafter"/>
</dbReference>
<comment type="subcellular location">
    <subcellularLocation>
        <location evidence="1">Endoplasmic reticulum membrane</location>
    </subcellularLocation>
</comment>
<feature type="compositionally biased region" description="Basic residues" evidence="4">
    <location>
        <begin position="1"/>
        <end position="14"/>
    </location>
</feature>
<gene>
    <name evidence="5" type="ORF">BUALT_Bualt08G0091100</name>
</gene>
<reference evidence="5" key="1">
    <citation type="submission" date="2019-10" db="EMBL/GenBank/DDBJ databases">
        <authorList>
            <person name="Zhang R."/>
            <person name="Pan Y."/>
            <person name="Wang J."/>
            <person name="Ma R."/>
            <person name="Yu S."/>
        </authorList>
    </citation>
    <scope>NUCLEOTIDE SEQUENCE</scope>
    <source>
        <strain evidence="5">LA-IB0</strain>
        <tissue evidence="5">Leaf</tissue>
    </source>
</reference>
<dbReference type="Proteomes" id="UP000826271">
    <property type="component" value="Unassembled WGS sequence"/>
</dbReference>
<sequence>MRMAKGKSNRHQGKRSSTVVSRDEGEGLGKRGDQWTEILSWQPRAFLYHNFLSKDECEYLINLATPHMTKSTVVDGKTGKSMDSRPVPLSYLYFN</sequence>
<dbReference type="InterPro" id="IPR045054">
    <property type="entry name" value="P4HA-like"/>
</dbReference>
<name>A0AAV6XCZ3_9LAMI</name>
<dbReference type="PANTHER" id="PTHR10869:SF217">
    <property type="entry name" value="FE2OG DIOXYGENASE DOMAIN-CONTAINING PROTEIN"/>
    <property type="match status" value="1"/>
</dbReference>
<evidence type="ECO:0000313" key="5">
    <source>
        <dbReference type="EMBL" id="KAG8377989.1"/>
    </source>
</evidence>
<dbReference type="AlphaFoldDB" id="A0AAV6XCZ3"/>
<keyword evidence="2" id="KW-0479">Metal-binding</keyword>
<proteinExistence type="predicted"/>
<comment type="caution">
    <text evidence="5">The sequence shown here is derived from an EMBL/GenBank/DDBJ whole genome shotgun (WGS) entry which is preliminary data.</text>
</comment>
<dbReference type="Gene3D" id="2.60.120.620">
    <property type="entry name" value="q2cbj1_9rhob like domain"/>
    <property type="match status" value="1"/>
</dbReference>
<dbReference type="GO" id="GO:0046872">
    <property type="term" value="F:metal ion binding"/>
    <property type="evidence" value="ECO:0007669"/>
    <property type="project" value="UniProtKB-KW"/>
</dbReference>
<organism evidence="5 6">
    <name type="scientific">Buddleja alternifolia</name>
    <dbReference type="NCBI Taxonomy" id="168488"/>
    <lineage>
        <taxon>Eukaryota</taxon>
        <taxon>Viridiplantae</taxon>
        <taxon>Streptophyta</taxon>
        <taxon>Embryophyta</taxon>
        <taxon>Tracheophyta</taxon>
        <taxon>Spermatophyta</taxon>
        <taxon>Magnoliopsida</taxon>
        <taxon>eudicotyledons</taxon>
        <taxon>Gunneridae</taxon>
        <taxon>Pentapetalae</taxon>
        <taxon>asterids</taxon>
        <taxon>lamiids</taxon>
        <taxon>Lamiales</taxon>
        <taxon>Scrophulariaceae</taxon>
        <taxon>Buddlejeae</taxon>
        <taxon>Buddleja</taxon>
    </lineage>
</organism>
<evidence type="ECO:0000256" key="4">
    <source>
        <dbReference type="SAM" id="MobiDB-lite"/>
    </source>
</evidence>
<evidence type="ECO:0000256" key="3">
    <source>
        <dbReference type="ARBA" id="ARBA00023004"/>
    </source>
</evidence>
<accession>A0AAV6XCZ3</accession>
<evidence type="ECO:0000256" key="2">
    <source>
        <dbReference type="ARBA" id="ARBA00022723"/>
    </source>
</evidence>